<accession>A0A2T0TV47</accession>
<dbReference type="InterPro" id="IPR055346">
    <property type="entry name" value="Fe-S_cluster_assembly_SufBD"/>
</dbReference>
<protein>
    <submittedName>
        <fullName evidence="4">Iron-regulated ABC transporter permease protein SufD</fullName>
    </submittedName>
</protein>
<name>A0A2T0TV47_9SPHI</name>
<dbReference type="EMBL" id="PVTH01000011">
    <property type="protein sequence ID" value="PRY49533.1"/>
    <property type="molecule type" value="Genomic_DNA"/>
</dbReference>
<evidence type="ECO:0000259" key="3">
    <source>
        <dbReference type="Pfam" id="PF19295"/>
    </source>
</evidence>
<proteinExistence type="inferred from homology"/>
<dbReference type="AlphaFoldDB" id="A0A2T0TV47"/>
<dbReference type="Proteomes" id="UP000238034">
    <property type="component" value="Unassembled WGS sequence"/>
</dbReference>
<sequence length="441" mass="49821">MKQGLYNKFYNYLTDRFEQKQSTVLPFESESLTGKRNHAFSVFKELGFPTRKNEEWKFTSLASALKDDLQWTIDHSHSVTNTNKIDNLEASHIVLVNGKYAPELSDALPEGISFYETSAVLAEPRFAEKIASIATEQDSSMLALNTAFFTEISVLHVAKNALVETPVHVSHVFTVNVHPEFIPYRMLIIAEQHSEATVIETYHSESVVHPLFISYVSEQDVHESAILHTHMINTLCENTYFVQHREVLQARDSVVNNSNISLSEVSLLRNDLNFQLQGTGTETNLLGAYILTDSQHVDNHTLVDHQSPHCHTNEVYKGVLLDSSHAVFNGKVFVRQDAQKTRAFQQNNNLLLSDNATVNSKPQLEIFADDVKCSHGSTIGQMNDEALFYLQARGIGKDLAKKMIMQSFIFEVLERLTIPALQDYTSELLFKKLQSENLTVA</sequence>
<reference evidence="4 5" key="1">
    <citation type="submission" date="2018-03" db="EMBL/GenBank/DDBJ databases">
        <title>Genomic Encyclopedia of Type Strains, Phase III (KMG-III): the genomes of soil and plant-associated and newly described type strains.</title>
        <authorList>
            <person name="Whitman W."/>
        </authorList>
    </citation>
    <scope>NUCLEOTIDE SEQUENCE [LARGE SCALE GENOMIC DNA]</scope>
    <source>
        <strain evidence="4 5">CGMCC 1.9313</strain>
    </source>
</reference>
<feature type="domain" description="SUF system FeS cluster assembly SufBD N-terminal" evidence="3">
    <location>
        <begin position="13"/>
        <end position="169"/>
    </location>
</feature>
<keyword evidence="5" id="KW-1185">Reference proteome</keyword>
<comment type="caution">
    <text evidence="4">The sequence shown here is derived from an EMBL/GenBank/DDBJ whole genome shotgun (WGS) entry which is preliminary data.</text>
</comment>
<organism evidence="4 5">
    <name type="scientific">Arcticibacter pallidicorallinus</name>
    <dbReference type="NCBI Taxonomy" id="1259464"/>
    <lineage>
        <taxon>Bacteria</taxon>
        <taxon>Pseudomonadati</taxon>
        <taxon>Bacteroidota</taxon>
        <taxon>Sphingobacteriia</taxon>
        <taxon>Sphingobacteriales</taxon>
        <taxon>Sphingobacteriaceae</taxon>
        <taxon>Arcticibacter</taxon>
    </lineage>
</organism>
<evidence type="ECO:0000259" key="2">
    <source>
        <dbReference type="Pfam" id="PF01458"/>
    </source>
</evidence>
<dbReference type="NCBIfam" id="TIGR01981">
    <property type="entry name" value="sufD"/>
    <property type="match status" value="1"/>
</dbReference>
<evidence type="ECO:0000313" key="4">
    <source>
        <dbReference type="EMBL" id="PRY49533.1"/>
    </source>
</evidence>
<dbReference type="InterPro" id="IPR045595">
    <property type="entry name" value="SufBD_N"/>
</dbReference>
<dbReference type="GO" id="GO:0016226">
    <property type="term" value="P:iron-sulfur cluster assembly"/>
    <property type="evidence" value="ECO:0007669"/>
    <property type="project" value="InterPro"/>
</dbReference>
<dbReference type="PANTHER" id="PTHR43575">
    <property type="entry name" value="PROTEIN ABCI7, CHLOROPLASTIC"/>
    <property type="match status" value="1"/>
</dbReference>
<gene>
    <name evidence="4" type="ORF">B0I27_11189</name>
</gene>
<dbReference type="SUPFAM" id="SSF101960">
    <property type="entry name" value="Stabilizer of iron transporter SufD"/>
    <property type="match status" value="1"/>
</dbReference>
<dbReference type="PANTHER" id="PTHR43575:SF1">
    <property type="entry name" value="PROTEIN ABCI7, CHLOROPLASTIC"/>
    <property type="match status" value="1"/>
</dbReference>
<dbReference type="OrthoDB" id="9768262at2"/>
<dbReference type="InterPro" id="IPR037284">
    <property type="entry name" value="SUF_FeS_clus_asmbl_SufBD_sf"/>
</dbReference>
<evidence type="ECO:0000256" key="1">
    <source>
        <dbReference type="ARBA" id="ARBA00043967"/>
    </source>
</evidence>
<dbReference type="InterPro" id="IPR000825">
    <property type="entry name" value="SUF_FeS_clus_asmbl_SufBD_core"/>
</dbReference>
<dbReference type="RefSeq" id="WP_106294932.1">
    <property type="nucleotide sequence ID" value="NZ_PVTH01000011.1"/>
</dbReference>
<evidence type="ECO:0000313" key="5">
    <source>
        <dbReference type="Proteomes" id="UP000238034"/>
    </source>
</evidence>
<dbReference type="Pfam" id="PF19295">
    <property type="entry name" value="SufBD_N"/>
    <property type="match status" value="1"/>
</dbReference>
<dbReference type="InterPro" id="IPR011542">
    <property type="entry name" value="SUF_FeS_clus_asmbl_SufD"/>
</dbReference>
<comment type="similarity">
    <text evidence="1">Belongs to the iron-sulfur cluster assembly SufBD family.</text>
</comment>
<feature type="domain" description="SUF system FeS cluster assembly SufBD core" evidence="2">
    <location>
        <begin position="182"/>
        <end position="408"/>
    </location>
</feature>
<dbReference type="Pfam" id="PF01458">
    <property type="entry name" value="SUFBD_core"/>
    <property type="match status" value="1"/>
</dbReference>